<name>A0ABS7XUS7_9FLAO</name>
<comment type="caution">
    <text evidence="3">The sequence shown here is derived from an EMBL/GenBank/DDBJ whole genome shotgun (WGS) entry which is preliminary data.</text>
</comment>
<evidence type="ECO:0000256" key="1">
    <source>
        <dbReference type="ARBA" id="ARBA00022729"/>
    </source>
</evidence>
<protein>
    <submittedName>
        <fullName evidence="3">DUF4174 domain-containing protein</fullName>
    </submittedName>
</protein>
<dbReference type="RefSeq" id="WP_224528215.1">
    <property type="nucleotide sequence ID" value="NZ_JAIUJR010000004.1"/>
</dbReference>
<evidence type="ECO:0000259" key="2">
    <source>
        <dbReference type="Pfam" id="PF13778"/>
    </source>
</evidence>
<evidence type="ECO:0000313" key="4">
    <source>
        <dbReference type="Proteomes" id="UP001198901"/>
    </source>
</evidence>
<keyword evidence="4" id="KW-1185">Reference proteome</keyword>
<reference evidence="4" key="1">
    <citation type="submission" date="2023-07" db="EMBL/GenBank/DDBJ databases">
        <authorList>
            <person name="Yue Y."/>
        </authorList>
    </citation>
    <scope>NUCLEOTIDE SEQUENCE [LARGE SCALE GENOMIC DNA]</scope>
    <source>
        <strain evidence="4">D23</strain>
    </source>
</reference>
<evidence type="ECO:0000313" key="3">
    <source>
        <dbReference type="EMBL" id="MCA0132581.1"/>
    </source>
</evidence>
<proteinExistence type="predicted"/>
<gene>
    <name evidence="3" type="ORF">LBU54_08285</name>
</gene>
<dbReference type="InterPro" id="IPR025232">
    <property type="entry name" value="DUF4174"/>
</dbReference>
<sequence>MQLKAQNLDDYKWKNRIVLIISTDENSEDLIEQNKLLETDKEGLKERRLLLINVLPTKYKLHAHKWESGSKLYDLYNAKKASFKIILIGLDGGVKLEQMTPLKKQGLFDIIDTMPMRRAELRDKN</sequence>
<keyword evidence="1" id="KW-0732">Signal</keyword>
<dbReference type="EMBL" id="JAIUJR010000004">
    <property type="protein sequence ID" value="MCA0132581.1"/>
    <property type="molecule type" value="Genomic_DNA"/>
</dbReference>
<dbReference type="Proteomes" id="UP001198901">
    <property type="component" value="Unassembled WGS sequence"/>
</dbReference>
<feature type="domain" description="DUF4174" evidence="2">
    <location>
        <begin position="7"/>
        <end position="120"/>
    </location>
</feature>
<accession>A0ABS7XUS7</accession>
<organism evidence="3 4">
    <name type="scientific">Winogradskyella alexanderae</name>
    <dbReference type="NCBI Taxonomy" id="2877123"/>
    <lineage>
        <taxon>Bacteria</taxon>
        <taxon>Pseudomonadati</taxon>
        <taxon>Bacteroidota</taxon>
        <taxon>Flavobacteriia</taxon>
        <taxon>Flavobacteriales</taxon>
        <taxon>Flavobacteriaceae</taxon>
        <taxon>Winogradskyella</taxon>
    </lineage>
</organism>
<dbReference type="Pfam" id="PF13778">
    <property type="entry name" value="DUF4174"/>
    <property type="match status" value="1"/>
</dbReference>